<dbReference type="GO" id="GO:0008955">
    <property type="term" value="F:peptidoglycan glycosyltransferase activity"/>
    <property type="evidence" value="ECO:0007669"/>
    <property type="project" value="UniProtKB-EC"/>
</dbReference>
<evidence type="ECO:0000256" key="4">
    <source>
        <dbReference type="ARBA" id="ARBA00022618"/>
    </source>
</evidence>
<evidence type="ECO:0000256" key="19">
    <source>
        <dbReference type="ARBA" id="ARBA00044770"/>
    </source>
</evidence>
<comment type="catalytic activity">
    <reaction evidence="20">
        <text>[GlcNAc-(1-&gt;4)-Mur2Ac(oyl-L-Ala-gamma-D-Glu-L-Lys-D-Ala-D-Ala)](n)-di-trans,octa-cis-undecaprenyl diphosphate + beta-D-GlcNAc-(1-&gt;4)-Mur2Ac(oyl-L-Ala-gamma-D-Glu-L-Lys-D-Ala-D-Ala)-di-trans,octa-cis-undecaprenyl diphosphate = [GlcNAc-(1-&gt;4)-Mur2Ac(oyl-L-Ala-gamma-D-Glu-L-Lys-D-Ala-D-Ala)](n+1)-di-trans,octa-cis-undecaprenyl diphosphate + di-trans,octa-cis-undecaprenyl diphosphate + H(+)</text>
        <dbReference type="Rhea" id="RHEA:23708"/>
        <dbReference type="Rhea" id="RHEA-COMP:9602"/>
        <dbReference type="Rhea" id="RHEA-COMP:9603"/>
        <dbReference type="ChEBI" id="CHEBI:15378"/>
        <dbReference type="ChEBI" id="CHEBI:58405"/>
        <dbReference type="ChEBI" id="CHEBI:60033"/>
        <dbReference type="ChEBI" id="CHEBI:78435"/>
        <dbReference type="EC" id="2.4.99.28"/>
    </reaction>
</comment>
<evidence type="ECO:0000256" key="18">
    <source>
        <dbReference type="ARBA" id="ARBA00041418"/>
    </source>
</evidence>
<keyword evidence="4 24" id="KW-0132">Cell division</keyword>
<comment type="pathway">
    <text evidence="2">Cell wall biogenesis; peptidoglycan biosynthesis.</text>
</comment>
<comment type="caution">
    <text evidence="24">The sequence shown here is derived from an EMBL/GenBank/DDBJ whole genome shotgun (WGS) entry which is preliminary data.</text>
</comment>
<evidence type="ECO:0000256" key="12">
    <source>
        <dbReference type="ARBA" id="ARBA00023306"/>
    </source>
</evidence>
<keyword evidence="6" id="KW-0808">Transferase</keyword>
<keyword evidence="12" id="KW-0131">Cell cycle</keyword>
<comment type="similarity">
    <text evidence="16">Belongs to the SEDS family. FtsW subfamily.</text>
</comment>
<evidence type="ECO:0000256" key="2">
    <source>
        <dbReference type="ARBA" id="ARBA00004752"/>
    </source>
</evidence>
<evidence type="ECO:0000256" key="3">
    <source>
        <dbReference type="ARBA" id="ARBA00022475"/>
    </source>
</evidence>
<keyword evidence="5" id="KW-0328">Glycosyltransferase</keyword>
<evidence type="ECO:0000313" key="24">
    <source>
        <dbReference type="EMBL" id="PSL58027.1"/>
    </source>
</evidence>
<keyword evidence="3" id="KW-1003">Cell membrane</keyword>
<evidence type="ECO:0000256" key="15">
    <source>
        <dbReference type="ARBA" id="ARBA00033270"/>
    </source>
</evidence>
<sequence length="483" mass="51887">MTAVDRKPVGERPPRAQRTKRVVAVRTSLTAWLGRPLADFHLLLAIFGMLTVLGLIMVLSASAPGEVAEGASAYSVFKKQLLYVGVGAIVFLIVLRIPLRTIRHGSTMAMLVSVVLLVLVLTPLGTVLSGAQSWFTVGPISFQPIEPAKLALALWGAHVLVTKRALLDQYRHLLVPVVPVAMLVFALVMLQPDLGGTITLGVVLMSLLWFVGAPMRIFGIIAIGAVTGALVLALGADYRSKRVQTFLNPAADPQGDGLQALQALYALAEGGFFGKGLTNGSSKWRYLPNVHSDFIFAVIGEELGFIGCVLVLGLFALLTVVGLRIAARNTDPWIRMVAATLTVWLVAQAAINIGYVVQLLPVTGITLPMISSGGTSVVTTMLVFGILANCARHEPEAVSALRSLGPGRVGGVLKLPAPEVYKPPPKRRPVRPSPPPRSRKAAPPPVDERRMAGRHAPPSEYRRRESRKAGQDRDARSRRRDGR</sequence>
<evidence type="ECO:0000256" key="23">
    <source>
        <dbReference type="SAM" id="Phobius"/>
    </source>
</evidence>
<evidence type="ECO:0000256" key="1">
    <source>
        <dbReference type="ARBA" id="ARBA00004651"/>
    </source>
</evidence>
<keyword evidence="7 23" id="KW-0812">Transmembrane</keyword>
<dbReference type="AlphaFoldDB" id="A0A2P8IHV1"/>
<dbReference type="GO" id="GO:0015648">
    <property type="term" value="F:lipid-linked peptidoglycan transporter activity"/>
    <property type="evidence" value="ECO:0007669"/>
    <property type="project" value="TreeGrafter"/>
</dbReference>
<evidence type="ECO:0000256" key="8">
    <source>
        <dbReference type="ARBA" id="ARBA00022960"/>
    </source>
</evidence>
<dbReference type="Proteomes" id="UP000241118">
    <property type="component" value="Unassembled WGS sequence"/>
</dbReference>
<feature type="compositionally biased region" description="Basic and acidic residues" evidence="22">
    <location>
        <begin position="460"/>
        <end position="475"/>
    </location>
</feature>
<evidence type="ECO:0000256" key="5">
    <source>
        <dbReference type="ARBA" id="ARBA00022676"/>
    </source>
</evidence>
<evidence type="ECO:0000256" key="14">
    <source>
        <dbReference type="ARBA" id="ARBA00032370"/>
    </source>
</evidence>
<dbReference type="PANTHER" id="PTHR30474">
    <property type="entry name" value="CELL CYCLE PROTEIN"/>
    <property type="match status" value="1"/>
</dbReference>
<dbReference type="GO" id="GO:0008360">
    <property type="term" value="P:regulation of cell shape"/>
    <property type="evidence" value="ECO:0007669"/>
    <property type="project" value="UniProtKB-KW"/>
</dbReference>
<dbReference type="GO" id="GO:0051301">
    <property type="term" value="P:cell division"/>
    <property type="evidence" value="ECO:0007669"/>
    <property type="project" value="UniProtKB-KW"/>
</dbReference>
<dbReference type="Pfam" id="PF01098">
    <property type="entry name" value="FTSW_RODA_SPOVE"/>
    <property type="match status" value="1"/>
</dbReference>
<dbReference type="OrthoDB" id="9768187at2"/>
<keyword evidence="8" id="KW-0133">Cell shape</keyword>
<dbReference type="GO" id="GO:0032153">
    <property type="term" value="C:cell division site"/>
    <property type="evidence" value="ECO:0007669"/>
    <property type="project" value="TreeGrafter"/>
</dbReference>
<evidence type="ECO:0000313" key="25">
    <source>
        <dbReference type="Proteomes" id="UP000241118"/>
    </source>
</evidence>
<feature type="transmembrane region" description="Helical" evidence="23">
    <location>
        <begin position="147"/>
        <end position="166"/>
    </location>
</feature>
<keyword evidence="25" id="KW-1185">Reference proteome</keyword>
<feature type="transmembrane region" description="Helical" evidence="23">
    <location>
        <begin position="369"/>
        <end position="388"/>
    </location>
</feature>
<comment type="function">
    <text evidence="21">Peptidoglycan polymerase that is essential for cell division.</text>
</comment>
<feature type="transmembrane region" description="Helical" evidence="23">
    <location>
        <begin position="111"/>
        <end position="135"/>
    </location>
</feature>
<feature type="region of interest" description="Disordered" evidence="22">
    <location>
        <begin position="415"/>
        <end position="483"/>
    </location>
</feature>
<dbReference type="NCBIfam" id="TIGR02614">
    <property type="entry name" value="ftsW"/>
    <property type="match status" value="1"/>
</dbReference>
<evidence type="ECO:0000256" key="21">
    <source>
        <dbReference type="ARBA" id="ARBA00049966"/>
    </source>
</evidence>
<dbReference type="InterPro" id="IPR013437">
    <property type="entry name" value="FtsW"/>
</dbReference>
<evidence type="ECO:0000256" key="22">
    <source>
        <dbReference type="SAM" id="MobiDB-lite"/>
    </source>
</evidence>
<dbReference type="RefSeq" id="WP_106613413.1">
    <property type="nucleotide sequence ID" value="NZ_PYAX01000001.1"/>
</dbReference>
<evidence type="ECO:0000256" key="7">
    <source>
        <dbReference type="ARBA" id="ARBA00022692"/>
    </source>
</evidence>
<dbReference type="InterPro" id="IPR001182">
    <property type="entry name" value="FtsW/RodA"/>
</dbReference>
<feature type="transmembrane region" description="Helical" evidence="23">
    <location>
        <begin position="81"/>
        <end position="99"/>
    </location>
</feature>
<comment type="subcellular location">
    <subcellularLocation>
        <location evidence="1">Cell membrane</location>
        <topology evidence="1">Multi-pass membrane protein</topology>
    </subcellularLocation>
</comment>
<protein>
    <recommendedName>
        <fullName evidence="17">Probable peptidoglycan glycosyltransferase FtsW</fullName>
        <ecNumber evidence="19">2.4.99.28</ecNumber>
    </recommendedName>
    <alternativeName>
        <fullName evidence="18">Cell division protein FtsW</fullName>
    </alternativeName>
    <alternativeName>
        <fullName evidence="15">Cell wall polymerase</fullName>
    </alternativeName>
    <alternativeName>
        <fullName evidence="14">Peptidoglycan polymerase</fullName>
    </alternativeName>
</protein>
<keyword evidence="13" id="KW-0961">Cell wall biogenesis/degradation</keyword>
<dbReference type="GO" id="GO:0005886">
    <property type="term" value="C:plasma membrane"/>
    <property type="evidence" value="ECO:0007669"/>
    <property type="project" value="UniProtKB-SubCell"/>
</dbReference>
<feature type="transmembrane region" description="Helical" evidence="23">
    <location>
        <begin position="196"/>
        <end position="212"/>
    </location>
</feature>
<accession>A0A2P8IHV1</accession>
<dbReference type="GO" id="GO:0071555">
    <property type="term" value="P:cell wall organization"/>
    <property type="evidence" value="ECO:0007669"/>
    <property type="project" value="UniProtKB-KW"/>
</dbReference>
<evidence type="ECO:0000256" key="13">
    <source>
        <dbReference type="ARBA" id="ARBA00023316"/>
    </source>
</evidence>
<gene>
    <name evidence="24" type="ORF">B0I31_101242</name>
</gene>
<feature type="transmembrane region" description="Helical" evidence="23">
    <location>
        <begin position="333"/>
        <end position="357"/>
    </location>
</feature>
<keyword evidence="10 23" id="KW-1133">Transmembrane helix</keyword>
<dbReference type="EC" id="2.4.99.28" evidence="19"/>
<feature type="transmembrane region" description="Helical" evidence="23">
    <location>
        <begin position="217"/>
        <end position="236"/>
    </location>
</feature>
<evidence type="ECO:0000256" key="11">
    <source>
        <dbReference type="ARBA" id="ARBA00023136"/>
    </source>
</evidence>
<evidence type="ECO:0000256" key="16">
    <source>
        <dbReference type="ARBA" id="ARBA00038053"/>
    </source>
</evidence>
<keyword evidence="9" id="KW-0573">Peptidoglycan synthesis</keyword>
<dbReference type="EMBL" id="PYAX01000001">
    <property type="protein sequence ID" value="PSL58027.1"/>
    <property type="molecule type" value="Genomic_DNA"/>
</dbReference>
<organism evidence="24 25">
    <name type="scientific">Saccharothrix carnea</name>
    <dbReference type="NCBI Taxonomy" id="1280637"/>
    <lineage>
        <taxon>Bacteria</taxon>
        <taxon>Bacillati</taxon>
        <taxon>Actinomycetota</taxon>
        <taxon>Actinomycetes</taxon>
        <taxon>Pseudonocardiales</taxon>
        <taxon>Pseudonocardiaceae</taxon>
        <taxon>Saccharothrix</taxon>
    </lineage>
</organism>
<feature type="transmembrane region" description="Helical" evidence="23">
    <location>
        <begin position="294"/>
        <end position="321"/>
    </location>
</feature>
<evidence type="ECO:0000256" key="20">
    <source>
        <dbReference type="ARBA" id="ARBA00049902"/>
    </source>
</evidence>
<dbReference type="PANTHER" id="PTHR30474:SF2">
    <property type="entry name" value="PEPTIDOGLYCAN GLYCOSYLTRANSFERASE FTSW-RELATED"/>
    <property type="match status" value="1"/>
</dbReference>
<evidence type="ECO:0000256" key="6">
    <source>
        <dbReference type="ARBA" id="ARBA00022679"/>
    </source>
</evidence>
<proteinExistence type="inferred from homology"/>
<feature type="transmembrane region" description="Helical" evidence="23">
    <location>
        <begin position="173"/>
        <end position="190"/>
    </location>
</feature>
<evidence type="ECO:0000256" key="17">
    <source>
        <dbReference type="ARBA" id="ARBA00041185"/>
    </source>
</evidence>
<dbReference type="GO" id="GO:0009252">
    <property type="term" value="P:peptidoglycan biosynthetic process"/>
    <property type="evidence" value="ECO:0007669"/>
    <property type="project" value="UniProtKB-KW"/>
</dbReference>
<evidence type="ECO:0000256" key="10">
    <source>
        <dbReference type="ARBA" id="ARBA00022989"/>
    </source>
</evidence>
<reference evidence="24 25" key="1">
    <citation type="submission" date="2018-03" db="EMBL/GenBank/DDBJ databases">
        <title>Genomic Encyclopedia of Type Strains, Phase III (KMG-III): the genomes of soil and plant-associated and newly described type strains.</title>
        <authorList>
            <person name="Whitman W."/>
        </authorList>
    </citation>
    <scope>NUCLEOTIDE SEQUENCE [LARGE SCALE GENOMIC DNA]</scope>
    <source>
        <strain evidence="24 25">CGMCC 4.7097</strain>
    </source>
</reference>
<evidence type="ECO:0000256" key="9">
    <source>
        <dbReference type="ARBA" id="ARBA00022984"/>
    </source>
</evidence>
<name>A0A2P8IHV1_SACCR</name>
<feature type="transmembrane region" description="Helical" evidence="23">
    <location>
        <begin position="42"/>
        <end position="61"/>
    </location>
</feature>
<keyword evidence="11 23" id="KW-0472">Membrane</keyword>